<organism evidence="5 6">
    <name type="scientific">Brachionus calyciflorus</name>
    <dbReference type="NCBI Taxonomy" id="104777"/>
    <lineage>
        <taxon>Eukaryota</taxon>
        <taxon>Metazoa</taxon>
        <taxon>Spiralia</taxon>
        <taxon>Gnathifera</taxon>
        <taxon>Rotifera</taxon>
        <taxon>Eurotatoria</taxon>
        <taxon>Monogononta</taxon>
        <taxon>Pseudotrocha</taxon>
        <taxon>Ploima</taxon>
        <taxon>Brachionidae</taxon>
        <taxon>Brachionus</taxon>
    </lineage>
</organism>
<dbReference type="SUPFAM" id="SSF48452">
    <property type="entry name" value="TPR-like"/>
    <property type="match status" value="1"/>
</dbReference>
<evidence type="ECO:0000256" key="2">
    <source>
        <dbReference type="ARBA" id="ARBA00019992"/>
    </source>
</evidence>
<evidence type="ECO:0000256" key="1">
    <source>
        <dbReference type="ARBA" id="ARBA00005857"/>
    </source>
</evidence>
<dbReference type="PANTHER" id="PTHR16263:SF4">
    <property type="entry name" value="TETRATRICOPEPTIDE REPEAT PROTEIN 38"/>
    <property type="match status" value="1"/>
</dbReference>
<dbReference type="OrthoDB" id="1427555at2759"/>
<dbReference type="Gene3D" id="1.25.40.10">
    <property type="entry name" value="Tetratricopeptide repeat domain"/>
    <property type="match status" value="1"/>
</dbReference>
<keyword evidence="3" id="KW-0677">Repeat</keyword>
<accession>A0A814EZT6</accession>
<evidence type="ECO:0000313" key="6">
    <source>
        <dbReference type="Proteomes" id="UP000663879"/>
    </source>
</evidence>
<protein>
    <recommendedName>
        <fullName evidence="2">Tetratricopeptide repeat protein 38</fullName>
    </recommendedName>
</protein>
<gene>
    <name evidence="5" type="ORF">OXX778_LOCUS15110</name>
</gene>
<reference evidence="5" key="1">
    <citation type="submission" date="2021-02" db="EMBL/GenBank/DDBJ databases">
        <authorList>
            <person name="Nowell W R."/>
        </authorList>
    </citation>
    <scope>NUCLEOTIDE SEQUENCE</scope>
    <source>
        <strain evidence="5">Ploen Becks lab</strain>
    </source>
</reference>
<evidence type="ECO:0000313" key="5">
    <source>
        <dbReference type="EMBL" id="CAF0974777.1"/>
    </source>
</evidence>
<dbReference type="EMBL" id="CAJNOC010003256">
    <property type="protein sequence ID" value="CAF0974777.1"/>
    <property type="molecule type" value="Genomic_DNA"/>
</dbReference>
<sequence>MNTTSNDACKFFDITLNQLVTWREDDQFGGIEGSIEKMLNCDVDFILGHVLKSGIELIGSSANLSPSYSHNITHLTSLADKVSKNLTKRELLHVQAIINLYSGDINKSCDLWESILIEHPNDMLAIKFAHDSYFYLGQHPQMRDSISRVLPYWKNDSHLYGYLHGMHSFGYVQSNFFQEAKLSAFKALEYNPNDAWASHTLCHYNEYKNEFDSGIKFLRETEKDWSVCNLISPHNYWHLALYHLERDEHEISLEIFDEEISKTLNLNRTLDLVDLISLLYRLKLDNCKVDLKERWLKLQEVYMNRIHDHGYTFNDMHILLMLCACENEEGKKEFFDSFDCYLKEPNREDLIRDSCNNIIGTKKFENYLKEVNRKFGVNLFDAISYFEQKEYEKVVDCIKPIRYEIFKIGGSNAQRDLFHLILTQSALLSNNLEYKKFGINLVNERLGLKPNSNLTKRISNRFTNYHS</sequence>
<comment type="similarity">
    <text evidence="1">Belongs to the TTC38 family.</text>
</comment>
<keyword evidence="6" id="KW-1185">Reference proteome</keyword>
<proteinExistence type="inferred from homology"/>
<dbReference type="InterPro" id="IPR011990">
    <property type="entry name" value="TPR-like_helical_dom_sf"/>
</dbReference>
<dbReference type="PANTHER" id="PTHR16263">
    <property type="entry name" value="TETRATRICOPEPTIDE REPEAT PROTEIN 38"/>
    <property type="match status" value="1"/>
</dbReference>
<name>A0A814EZT6_9BILA</name>
<evidence type="ECO:0000256" key="3">
    <source>
        <dbReference type="ARBA" id="ARBA00022737"/>
    </source>
</evidence>
<dbReference type="InterPro" id="IPR033891">
    <property type="entry name" value="TTC38"/>
</dbReference>
<dbReference type="AlphaFoldDB" id="A0A814EZT6"/>
<comment type="caution">
    <text evidence="5">The sequence shown here is derived from an EMBL/GenBank/DDBJ whole genome shotgun (WGS) entry which is preliminary data.</text>
</comment>
<evidence type="ECO:0000256" key="4">
    <source>
        <dbReference type="ARBA" id="ARBA00022803"/>
    </source>
</evidence>
<keyword evidence="4" id="KW-0802">TPR repeat</keyword>
<dbReference type="CDD" id="cd05804">
    <property type="entry name" value="StaR_like"/>
    <property type="match status" value="1"/>
</dbReference>
<dbReference type="Proteomes" id="UP000663879">
    <property type="component" value="Unassembled WGS sequence"/>
</dbReference>